<sequence>MNNNLQIARIWQQDPVHANAIADIYICQNPEQIKKSGLLFVLVNIHNPRSDYDQFIGALIEKIENIYYFCPLEDSTKMLESTLSELNAWLPQNLPADKKILQNLDLLIGNYRDELINFATLGQWQGYILNNYKATDVIGTEKITINPIKIFQNVITGKVDQGFSLLLTGPSLLDYIALEKIRKIISTIPASSAAEQIKNMIAGVGPRVSFLGLIIKQPLAEQEINQARQSGSYSTQQYQQWNNQFNSKITKQSKESLDNLLATQKETQKIMTQPSSWQTLALIWVNTWQKISQSSLAPWSKKIGGKINSLLKILYHGFVNLLSNLSILLGNQLKNIKYFNFFRPALYFNIKNFKFTLRHLIVLIIIILIPILFILINSADQGLSQQQLTELQNNINAKSQEIESALIYGNRDRAKQIWQELMDLNKLLPTDQNNDSNVQGLRDQIVILTDRIWNIRNLEQPKIVWSQEQNQTTVKGISLNNNFLIAWLENNGYWRIDLQDGNNNKYFAYPANFAGWKINGYLPNGQPLIIDQNNNFYGWQNDSLNKITVTLSSGSRDITSLDSYNGRLYIFDQGNKQIYRYQQNNNSLGAASLWLRDNLELQNYQSMAIDGNLYLVKNDSIIVLNNGRSNRTMSLNIQPILSNSLKIFTKPDFINLYLLDQGNNKLIVLNKNGDLVNQYQSSSFNQLKDAIIIEKDKKAYLLNGQQILEMTIEKVK</sequence>
<protein>
    <submittedName>
        <fullName evidence="2">Uncharacterized protein</fullName>
    </submittedName>
</protein>
<dbReference type="EMBL" id="PFPO01000056">
    <property type="protein sequence ID" value="PIZ98928.1"/>
    <property type="molecule type" value="Genomic_DNA"/>
</dbReference>
<dbReference type="Gene3D" id="2.120.10.30">
    <property type="entry name" value="TolB, C-terminal domain"/>
    <property type="match status" value="1"/>
</dbReference>
<name>A0A2M7VEH7_9BACT</name>
<evidence type="ECO:0000313" key="2">
    <source>
        <dbReference type="EMBL" id="PIZ98928.1"/>
    </source>
</evidence>
<evidence type="ECO:0000256" key="1">
    <source>
        <dbReference type="SAM" id="Phobius"/>
    </source>
</evidence>
<feature type="transmembrane region" description="Helical" evidence="1">
    <location>
        <begin position="313"/>
        <end position="334"/>
    </location>
</feature>
<organism evidence="2 3">
    <name type="scientific">Candidatus Komeilibacteria bacterium CG_4_10_14_0_2_um_filter_37_10</name>
    <dbReference type="NCBI Taxonomy" id="1974470"/>
    <lineage>
        <taxon>Bacteria</taxon>
        <taxon>Candidatus Komeiliibacteriota</taxon>
    </lineage>
</organism>
<proteinExistence type="predicted"/>
<dbReference type="AlphaFoldDB" id="A0A2M7VEH7"/>
<dbReference type="SUPFAM" id="SSF101898">
    <property type="entry name" value="NHL repeat"/>
    <property type="match status" value="1"/>
</dbReference>
<accession>A0A2M7VEH7</accession>
<comment type="caution">
    <text evidence="2">The sequence shown here is derived from an EMBL/GenBank/DDBJ whole genome shotgun (WGS) entry which is preliminary data.</text>
</comment>
<dbReference type="Proteomes" id="UP000230405">
    <property type="component" value="Unassembled WGS sequence"/>
</dbReference>
<keyword evidence="1" id="KW-1133">Transmembrane helix</keyword>
<keyword evidence="1" id="KW-0472">Membrane</keyword>
<reference evidence="3" key="1">
    <citation type="submission" date="2017-09" db="EMBL/GenBank/DDBJ databases">
        <title>Depth-based differentiation of microbial function through sediment-hosted aquifers and enrichment of novel symbionts in the deep terrestrial subsurface.</title>
        <authorList>
            <person name="Probst A.J."/>
            <person name="Ladd B."/>
            <person name="Jarett J.K."/>
            <person name="Geller-Mcgrath D.E."/>
            <person name="Sieber C.M.K."/>
            <person name="Emerson J.B."/>
            <person name="Anantharaman K."/>
            <person name="Thomas B.C."/>
            <person name="Malmstrom R."/>
            <person name="Stieglmeier M."/>
            <person name="Klingl A."/>
            <person name="Woyke T."/>
            <person name="Ryan C.M."/>
            <person name="Banfield J.F."/>
        </authorList>
    </citation>
    <scope>NUCLEOTIDE SEQUENCE [LARGE SCALE GENOMIC DNA]</scope>
</reference>
<keyword evidence="1" id="KW-0812">Transmembrane</keyword>
<evidence type="ECO:0000313" key="3">
    <source>
        <dbReference type="Proteomes" id="UP000230405"/>
    </source>
</evidence>
<gene>
    <name evidence="2" type="ORF">COX77_03030</name>
</gene>
<feature type="transmembrane region" description="Helical" evidence="1">
    <location>
        <begin position="355"/>
        <end position="376"/>
    </location>
</feature>
<dbReference type="InterPro" id="IPR011042">
    <property type="entry name" value="6-blade_b-propeller_TolB-like"/>
</dbReference>